<dbReference type="Proteomes" id="UP001461498">
    <property type="component" value="Unassembled WGS sequence"/>
</dbReference>
<comment type="caution">
    <text evidence="2">The sequence shown here is derived from an EMBL/GenBank/DDBJ whole genome shotgun (WGS) entry which is preliminary data.</text>
</comment>
<reference evidence="2 3" key="1">
    <citation type="submission" date="2022-12" db="EMBL/GenBank/DDBJ databases">
        <title>Chromosome-level genome assembly of true bugs.</title>
        <authorList>
            <person name="Ma L."/>
            <person name="Li H."/>
        </authorList>
    </citation>
    <scope>NUCLEOTIDE SEQUENCE [LARGE SCALE GENOMIC DNA]</scope>
    <source>
        <strain evidence="2">Lab_2022b</strain>
    </source>
</reference>
<keyword evidence="3" id="KW-1185">Reference proteome</keyword>
<name>A0AAW1CS39_9HEMI</name>
<keyword evidence="1" id="KW-1133">Transmembrane helix</keyword>
<evidence type="ECO:0000256" key="1">
    <source>
        <dbReference type="SAM" id="Phobius"/>
    </source>
</evidence>
<evidence type="ECO:0000313" key="2">
    <source>
        <dbReference type="EMBL" id="KAK9500558.1"/>
    </source>
</evidence>
<keyword evidence="1" id="KW-0812">Transmembrane</keyword>
<evidence type="ECO:0000313" key="3">
    <source>
        <dbReference type="Proteomes" id="UP001461498"/>
    </source>
</evidence>
<evidence type="ECO:0008006" key="4">
    <source>
        <dbReference type="Google" id="ProtNLM"/>
    </source>
</evidence>
<protein>
    <recommendedName>
        <fullName evidence="4">Protein grindelwald</fullName>
    </recommendedName>
</protein>
<dbReference type="EMBL" id="JAPXFL010000010">
    <property type="protein sequence ID" value="KAK9500558.1"/>
    <property type="molecule type" value="Genomic_DNA"/>
</dbReference>
<proteinExistence type="predicted"/>
<accession>A0AAW1CS39</accession>
<dbReference type="AlphaFoldDB" id="A0AAW1CS39"/>
<gene>
    <name evidence="2" type="ORF">O3M35_001802</name>
</gene>
<organism evidence="2 3">
    <name type="scientific">Rhynocoris fuscipes</name>
    <dbReference type="NCBI Taxonomy" id="488301"/>
    <lineage>
        <taxon>Eukaryota</taxon>
        <taxon>Metazoa</taxon>
        <taxon>Ecdysozoa</taxon>
        <taxon>Arthropoda</taxon>
        <taxon>Hexapoda</taxon>
        <taxon>Insecta</taxon>
        <taxon>Pterygota</taxon>
        <taxon>Neoptera</taxon>
        <taxon>Paraneoptera</taxon>
        <taxon>Hemiptera</taxon>
        <taxon>Heteroptera</taxon>
        <taxon>Panheteroptera</taxon>
        <taxon>Cimicomorpha</taxon>
        <taxon>Reduviidae</taxon>
        <taxon>Harpactorinae</taxon>
        <taxon>Harpactorini</taxon>
        <taxon>Rhynocoris</taxon>
    </lineage>
</organism>
<sequence length="228" mass="24842">MRSDTTNAGLLLVRSCGEKICDPYQYCSVDGICLSCSPVCNTIGNNFDSKICEARCQDYIHDKIKHYLTEADSLKATKDLQETIELLRKLVAASLVTSAVVVLLVVALLGYIWLKFRGKRYFSKRSTDMDLMDQKINTVSAKDKPLQLDMPPPSGNSSTAAPSVITAVTPISTRHPSEDVTLEYGAYDNQGMTPSPILPVSTTVITGNNLMNSRANGCFNGSNGETTF</sequence>
<keyword evidence="1" id="KW-0472">Membrane</keyword>
<feature type="transmembrane region" description="Helical" evidence="1">
    <location>
        <begin position="90"/>
        <end position="114"/>
    </location>
</feature>